<reference evidence="1" key="1">
    <citation type="journal article" date="2015" name="Nature">
        <title>Complex archaea that bridge the gap between prokaryotes and eukaryotes.</title>
        <authorList>
            <person name="Spang A."/>
            <person name="Saw J.H."/>
            <person name="Jorgensen S.L."/>
            <person name="Zaremba-Niedzwiedzka K."/>
            <person name="Martijn J."/>
            <person name="Lind A.E."/>
            <person name="van Eijk R."/>
            <person name="Schleper C."/>
            <person name="Guy L."/>
            <person name="Ettema T.J."/>
        </authorList>
    </citation>
    <scope>NUCLEOTIDE SEQUENCE</scope>
</reference>
<dbReference type="AlphaFoldDB" id="A0A0F9IR46"/>
<dbReference type="EMBL" id="LAZR01011799">
    <property type="protein sequence ID" value="KKM59286.1"/>
    <property type="molecule type" value="Genomic_DNA"/>
</dbReference>
<protein>
    <submittedName>
        <fullName evidence="1">Uncharacterized protein</fullName>
    </submittedName>
</protein>
<proteinExistence type="predicted"/>
<comment type="caution">
    <text evidence="1">The sequence shown here is derived from an EMBL/GenBank/DDBJ whole genome shotgun (WGS) entry which is preliminary data.</text>
</comment>
<evidence type="ECO:0000313" key="1">
    <source>
        <dbReference type="EMBL" id="KKM59286.1"/>
    </source>
</evidence>
<name>A0A0F9IR46_9ZZZZ</name>
<sequence>MKVLIYCVISFVILFLLSFDICINIIVLSELKGITKVYKTVDSFSQEVNSTNGKIKLLIEDIKTATQRTGELVTTQALFIELTRNEWNAIIKLIDKQEEANR</sequence>
<accession>A0A0F9IR46</accession>
<organism evidence="1">
    <name type="scientific">marine sediment metagenome</name>
    <dbReference type="NCBI Taxonomy" id="412755"/>
    <lineage>
        <taxon>unclassified sequences</taxon>
        <taxon>metagenomes</taxon>
        <taxon>ecological metagenomes</taxon>
    </lineage>
</organism>
<gene>
    <name evidence="1" type="ORF">LCGC14_1548280</name>
</gene>